<gene>
    <name evidence="1" type="ORF">RND71_044205</name>
</gene>
<protein>
    <submittedName>
        <fullName evidence="1">Uncharacterized protein</fullName>
    </submittedName>
</protein>
<comment type="caution">
    <text evidence="1">The sequence shown here is derived from an EMBL/GenBank/DDBJ whole genome shotgun (WGS) entry which is preliminary data.</text>
</comment>
<evidence type="ECO:0000313" key="2">
    <source>
        <dbReference type="Proteomes" id="UP001291623"/>
    </source>
</evidence>
<dbReference type="Proteomes" id="UP001291623">
    <property type="component" value="Unassembled WGS sequence"/>
</dbReference>
<keyword evidence="2" id="KW-1185">Reference proteome</keyword>
<dbReference type="EMBL" id="JAVYJV010000116">
    <property type="protein sequence ID" value="KAK4336570.1"/>
    <property type="molecule type" value="Genomic_DNA"/>
</dbReference>
<name>A0AAE1QND0_9SOLA</name>
<proteinExistence type="predicted"/>
<sequence>MQGALAVFLPRLPGKREPLGVSTSLARGWDSFTCIPASTTKSSGLNAPTTAVQPFLGFVESGFPFTHNGGAAPTRQAATGHNALFAQQIHFEVDLFARPIVGMSPEVLNGIGISLVMVGAANSDSARISFFGSTKGELAQKLDGGQDAAVGRRRLTQVPPNRAKWSPITRLTNSAWGVGTYYSSGNVAAYSQTIE</sequence>
<dbReference type="AlphaFoldDB" id="A0AAE1QND0"/>
<evidence type="ECO:0000313" key="1">
    <source>
        <dbReference type="EMBL" id="KAK4336570.1"/>
    </source>
</evidence>
<accession>A0AAE1QND0</accession>
<organism evidence="1 2">
    <name type="scientific">Anisodus tanguticus</name>
    <dbReference type="NCBI Taxonomy" id="243964"/>
    <lineage>
        <taxon>Eukaryota</taxon>
        <taxon>Viridiplantae</taxon>
        <taxon>Streptophyta</taxon>
        <taxon>Embryophyta</taxon>
        <taxon>Tracheophyta</taxon>
        <taxon>Spermatophyta</taxon>
        <taxon>Magnoliopsida</taxon>
        <taxon>eudicotyledons</taxon>
        <taxon>Gunneridae</taxon>
        <taxon>Pentapetalae</taxon>
        <taxon>asterids</taxon>
        <taxon>lamiids</taxon>
        <taxon>Solanales</taxon>
        <taxon>Solanaceae</taxon>
        <taxon>Solanoideae</taxon>
        <taxon>Hyoscyameae</taxon>
        <taxon>Anisodus</taxon>
    </lineage>
</organism>
<reference evidence="1" key="1">
    <citation type="submission" date="2023-12" db="EMBL/GenBank/DDBJ databases">
        <title>Genome assembly of Anisodus tanguticus.</title>
        <authorList>
            <person name="Wang Y.-J."/>
        </authorList>
    </citation>
    <scope>NUCLEOTIDE SEQUENCE</scope>
    <source>
        <strain evidence="1">KB-2021</strain>
        <tissue evidence="1">Leaf</tissue>
    </source>
</reference>